<dbReference type="Gene3D" id="3.20.20.140">
    <property type="entry name" value="Metal-dependent hydrolases"/>
    <property type="match status" value="1"/>
</dbReference>
<feature type="domain" description="Amidohydrolase 3" evidence="1">
    <location>
        <begin position="90"/>
        <end position="587"/>
    </location>
</feature>
<proteinExistence type="predicted"/>
<dbReference type="AlphaFoldDB" id="A0A560KZE0"/>
<gene>
    <name evidence="2" type="ORF">FBZ93_11897</name>
</gene>
<evidence type="ECO:0000313" key="3">
    <source>
        <dbReference type="Proteomes" id="UP000321304"/>
    </source>
</evidence>
<dbReference type="EMBL" id="VITY01000018">
    <property type="protein sequence ID" value="TWB88417.1"/>
    <property type="molecule type" value="Genomic_DNA"/>
</dbReference>
<dbReference type="PANTHER" id="PTHR22642:SF2">
    <property type="entry name" value="PROTEIN LONG AFTER FAR-RED 3"/>
    <property type="match status" value="1"/>
</dbReference>
<dbReference type="SUPFAM" id="SSF51338">
    <property type="entry name" value="Composite domain of metallo-dependent hydrolases"/>
    <property type="match status" value="1"/>
</dbReference>
<dbReference type="SUPFAM" id="SSF51556">
    <property type="entry name" value="Metallo-dependent hydrolases"/>
    <property type="match status" value="1"/>
</dbReference>
<dbReference type="PANTHER" id="PTHR22642">
    <property type="entry name" value="IMIDAZOLONEPROPIONASE"/>
    <property type="match status" value="1"/>
</dbReference>
<dbReference type="CDD" id="cd01300">
    <property type="entry name" value="YtcJ_like"/>
    <property type="match status" value="1"/>
</dbReference>
<sequence length="591" mass="63492">MPTCRTFGVTLVSCAVRPLCTARWALLAFPIEKLIRMNRTFADTVFRNGRIYTSNPGQPWAACAAVKAGRFIAVGEERDVASLIGEGTATVDLGGRMAMPGIVDIHNHIMMGGQADLYELRFSNADSIPRIAETLHKAASAAAPGAWIVGGQFGNNLLNEMNTAESCALLDAACLGHPVVLRDDTYHNRWASSAALRLAGVQADTPDPTDGEIGRDLKTGTLTGIMIEAASGLVERALAASGHYTAEMDRAAVARSISVLNTYGVTAFIDAASMQPIMAALKGLDDRGELTAWAVCAMPVVEPGFMFGKAGEELFALREQYRGAHVKPDYVKVFLDGVPGAKTAAFHEPYVADPVRGCCFRGATMLTVPDLIRWLGRCEKLGLAAKIHCAGDAAVTQALDAIDVVRSFNGPTHLIHQIAHASYIAPDDIRRFAELGVAADLSPIIWYPTIFLEAHKAAMGEERAQRFWPNRDLKAAGALMAGGSDWPVIPIPDPWQGIEGMVTRQNPTGDFPGKSLWAEQALDLATVVDIYTIDAARAAGLGQSIGSIEVGKSADLIVLDQMIFDIPPDQLADTRVEMTFFEGRKVYERGK</sequence>
<evidence type="ECO:0000259" key="1">
    <source>
        <dbReference type="Pfam" id="PF07969"/>
    </source>
</evidence>
<accession>A0A560KZE0</accession>
<dbReference type="Pfam" id="PF07969">
    <property type="entry name" value="Amidohydro_3"/>
    <property type="match status" value="1"/>
</dbReference>
<keyword evidence="3" id="KW-1185">Reference proteome</keyword>
<comment type="caution">
    <text evidence="2">The sequence shown here is derived from an EMBL/GenBank/DDBJ whole genome shotgun (WGS) entry which is preliminary data.</text>
</comment>
<dbReference type="Gene3D" id="3.10.310.70">
    <property type="match status" value="1"/>
</dbReference>
<organism evidence="2 3">
    <name type="scientific">Bradyrhizobium macuxiense</name>
    <dbReference type="NCBI Taxonomy" id="1755647"/>
    <lineage>
        <taxon>Bacteria</taxon>
        <taxon>Pseudomonadati</taxon>
        <taxon>Pseudomonadota</taxon>
        <taxon>Alphaproteobacteria</taxon>
        <taxon>Hyphomicrobiales</taxon>
        <taxon>Nitrobacteraceae</taxon>
        <taxon>Bradyrhizobium</taxon>
    </lineage>
</organism>
<dbReference type="InterPro" id="IPR032466">
    <property type="entry name" value="Metal_Hydrolase"/>
</dbReference>
<dbReference type="Proteomes" id="UP000321304">
    <property type="component" value="Unassembled WGS sequence"/>
</dbReference>
<dbReference type="InterPro" id="IPR011059">
    <property type="entry name" value="Metal-dep_hydrolase_composite"/>
</dbReference>
<dbReference type="STRING" id="1755647.AS156_34185"/>
<name>A0A560KZE0_9BRAD</name>
<dbReference type="InterPro" id="IPR033932">
    <property type="entry name" value="YtcJ-like"/>
</dbReference>
<dbReference type="InterPro" id="IPR013108">
    <property type="entry name" value="Amidohydro_3"/>
</dbReference>
<dbReference type="GO" id="GO:0016810">
    <property type="term" value="F:hydrolase activity, acting on carbon-nitrogen (but not peptide) bonds"/>
    <property type="evidence" value="ECO:0007669"/>
    <property type="project" value="InterPro"/>
</dbReference>
<evidence type="ECO:0000313" key="2">
    <source>
        <dbReference type="EMBL" id="TWB88417.1"/>
    </source>
</evidence>
<protein>
    <recommendedName>
        <fullName evidence="1">Amidohydrolase 3 domain-containing protein</fullName>
    </recommendedName>
</protein>
<dbReference type="Gene3D" id="2.30.40.10">
    <property type="entry name" value="Urease, subunit C, domain 1"/>
    <property type="match status" value="1"/>
</dbReference>
<reference evidence="2 3" key="1">
    <citation type="submission" date="2019-06" db="EMBL/GenBank/DDBJ databases">
        <title>Genomic Encyclopedia of Type Strains, Phase IV (KMG-V): Genome sequencing to study the core and pangenomes of soil and plant-associated prokaryotes.</title>
        <authorList>
            <person name="Whitman W."/>
        </authorList>
    </citation>
    <scope>NUCLEOTIDE SEQUENCE [LARGE SCALE GENOMIC DNA]</scope>
    <source>
        <strain evidence="2 3">BR 10355</strain>
    </source>
</reference>